<dbReference type="InterPro" id="IPR015947">
    <property type="entry name" value="PUA-like_sf"/>
</dbReference>
<name>A0A6M3IGL4_9ZZZZ</name>
<dbReference type="Gene3D" id="2.30.130.30">
    <property type="entry name" value="Hypothetical protein"/>
    <property type="match status" value="1"/>
</dbReference>
<organism evidence="1">
    <name type="scientific">viral metagenome</name>
    <dbReference type="NCBI Taxonomy" id="1070528"/>
    <lineage>
        <taxon>unclassified sequences</taxon>
        <taxon>metagenomes</taxon>
        <taxon>organismal metagenomes</taxon>
    </lineage>
</organism>
<dbReference type="EMBL" id="MT141232">
    <property type="protein sequence ID" value="QJA56650.1"/>
    <property type="molecule type" value="Genomic_DNA"/>
</dbReference>
<accession>A0A6M3IGL4</accession>
<evidence type="ECO:0008006" key="2">
    <source>
        <dbReference type="Google" id="ProtNLM"/>
    </source>
</evidence>
<dbReference type="SUPFAM" id="SSF88697">
    <property type="entry name" value="PUA domain-like"/>
    <property type="match status" value="1"/>
</dbReference>
<gene>
    <name evidence="1" type="ORF">MM415B01811_0002</name>
</gene>
<reference evidence="1" key="1">
    <citation type="submission" date="2020-03" db="EMBL/GenBank/DDBJ databases">
        <title>The deep terrestrial virosphere.</title>
        <authorList>
            <person name="Holmfeldt K."/>
            <person name="Nilsson E."/>
            <person name="Simone D."/>
            <person name="Lopez-Fernandez M."/>
            <person name="Wu X."/>
            <person name="de Brujin I."/>
            <person name="Lundin D."/>
            <person name="Andersson A."/>
            <person name="Bertilsson S."/>
            <person name="Dopson M."/>
        </authorList>
    </citation>
    <scope>NUCLEOTIDE SEQUENCE</scope>
    <source>
        <strain evidence="1">MM415B01811</strain>
    </source>
</reference>
<dbReference type="AlphaFoldDB" id="A0A6M3IGL4"/>
<protein>
    <recommendedName>
        <fullName evidence="2">ASCH domain-containing protein</fullName>
    </recommendedName>
</protein>
<proteinExistence type="predicted"/>
<sequence length="153" mass="17936">MKVPCISLWQPWAWWIMKRWKPLETRKHARFHWLEGKTIGIHAAKKWDKYAMKLALPYLDMDQIMDTHAYFEHREHGLLGTAEVKRFYQKLDDQQGSVALCPTGHWLSGLLLGSVKSFDKPIEIPGRQGVWYEEIAIPWEKGGETSCQLTETR</sequence>
<evidence type="ECO:0000313" key="1">
    <source>
        <dbReference type="EMBL" id="QJA56650.1"/>
    </source>
</evidence>